<dbReference type="PROSITE" id="PS00022">
    <property type="entry name" value="EGF_1"/>
    <property type="match status" value="2"/>
</dbReference>
<accession>A0ABV0SBE5</accession>
<protein>
    <recommendedName>
        <fullName evidence="7">EGF-like domain-containing protein</fullName>
    </recommendedName>
</protein>
<dbReference type="SUPFAM" id="SSF57196">
    <property type="entry name" value="EGF/Laminin"/>
    <property type="match status" value="1"/>
</dbReference>
<dbReference type="SMART" id="SM00181">
    <property type="entry name" value="EGF"/>
    <property type="match status" value="3"/>
</dbReference>
<keyword evidence="2" id="KW-0732">Signal</keyword>
<keyword evidence="1 6" id="KW-0245">EGF-like domain</keyword>
<evidence type="ECO:0000256" key="2">
    <source>
        <dbReference type="ARBA" id="ARBA00022729"/>
    </source>
</evidence>
<dbReference type="SUPFAM" id="SSF49899">
    <property type="entry name" value="Concanavalin A-like lectins/glucanases"/>
    <property type="match status" value="1"/>
</dbReference>
<dbReference type="PROSITE" id="PS50026">
    <property type="entry name" value="EGF_3"/>
    <property type="match status" value="3"/>
</dbReference>
<comment type="caution">
    <text evidence="6">Lacks conserved residue(s) required for the propagation of feature annotation.</text>
</comment>
<evidence type="ECO:0000313" key="9">
    <source>
        <dbReference type="Proteomes" id="UP001434883"/>
    </source>
</evidence>
<feature type="non-terminal residue" evidence="8">
    <location>
        <position position="182"/>
    </location>
</feature>
<evidence type="ECO:0000256" key="5">
    <source>
        <dbReference type="ARBA" id="ARBA00023180"/>
    </source>
</evidence>
<dbReference type="Gene3D" id="2.10.25.10">
    <property type="entry name" value="Laminin"/>
    <property type="match status" value="3"/>
</dbReference>
<evidence type="ECO:0000259" key="7">
    <source>
        <dbReference type="PROSITE" id="PS50026"/>
    </source>
</evidence>
<feature type="domain" description="EGF-like" evidence="7">
    <location>
        <begin position="6"/>
        <end position="44"/>
    </location>
</feature>
<dbReference type="InterPro" id="IPR000152">
    <property type="entry name" value="EGF-type_Asp/Asn_hydroxyl_site"/>
</dbReference>
<reference evidence="8 9" key="1">
    <citation type="submission" date="2021-06" db="EMBL/GenBank/DDBJ databases">
        <authorList>
            <person name="Palmer J.M."/>
        </authorList>
    </citation>
    <scope>NUCLEOTIDE SEQUENCE [LARGE SCALE GENOMIC DNA]</scope>
    <source>
        <strain evidence="8 9">XC_2019</strain>
        <tissue evidence="8">Muscle</tissue>
    </source>
</reference>
<keyword evidence="9" id="KW-1185">Reference proteome</keyword>
<name>A0ABV0SBE5_9TELE</name>
<dbReference type="Pfam" id="PF00008">
    <property type="entry name" value="EGF"/>
    <property type="match status" value="2"/>
</dbReference>
<dbReference type="InterPro" id="IPR009030">
    <property type="entry name" value="Growth_fac_rcpt_cys_sf"/>
</dbReference>
<dbReference type="CDD" id="cd00054">
    <property type="entry name" value="EGF_CA"/>
    <property type="match status" value="2"/>
</dbReference>
<evidence type="ECO:0000256" key="1">
    <source>
        <dbReference type="ARBA" id="ARBA00022536"/>
    </source>
</evidence>
<comment type="caution">
    <text evidence="8">The sequence shown here is derived from an EMBL/GenBank/DDBJ whole genome shotgun (WGS) entry which is preliminary data.</text>
</comment>
<dbReference type="CDD" id="cd00110">
    <property type="entry name" value="LamG"/>
    <property type="match status" value="1"/>
</dbReference>
<dbReference type="Proteomes" id="UP001434883">
    <property type="component" value="Unassembled WGS sequence"/>
</dbReference>
<keyword evidence="3" id="KW-0677">Repeat</keyword>
<keyword evidence="5" id="KW-0325">Glycoprotein</keyword>
<dbReference type="InterPro" id="IPR000742">
    <property type="entry name" value="EGF"/>
</dbReference>
<feature type="disulfide bond" evidence="6">
    <location>
        <begin position="72"/>
        <end position="81"/>
    </location>
</feature>
<dbReference type="SMART" id="SM00179">
    <property type="entry name" value="EGF_CA"/>
    <property type="match status" value="2"/>
</dbReference>
<dbReference type="InterPro" id="IPR013320">
    <property type="entry name" value="ConA-like_dom_sf"/>
</dbReference>
<sequence length="182" mass="19813">ELCEEKLDFCAPELNPCQHDSKCILTPQGYKCECTPGYVGEHCELDFDDCEENKCQNGGHCIDAVNGYTCICPEGYSGLFCEFTPPMVLPRTSPCDNHDCLNGAQCVAVGTDLRCQCLHGYEGEHLNDGSFHSVDLVAADQTLSLSIDGGPPKSISSISKQSTLNIDSPLYLGGRDSRYVYV</sequence>
<dbReference type="Gene3D" id="2.60.120.200">
    <property type="match status" value="1"/>
</dbReference>
<evidence type="ECO:0000256" key="3">
    <source>
        <dbReference type="ARBA" id="ARBA00022737"/>
    </source>
</evidence>
<organism evidence="8 9">
    <name type="scientific">Xenoophorus captivus</name>
    <dbReference type="NCBI Taxonomy" id="1517983"/>
    <lineage>
        <taxon>Eukaryota</taxon>
        <taxon>Metazoa</taxon>
        <taxon>Chordata</taxon>
        <taxon>Craniata</taxon>
        <taxon>Vertebrata</taxon>
        <taxon>Euteleostomi</taxon>
        <taxon>Actinopterygii</taxon>
        <taxon>Neopterygii</taxon>
        <taxon>Teleostei</taxon>
        <taxon>Neoteleostei</taxon>
        <taxon>Acanthomorphata</taxon>
        <taxon>Ovalentaria</taxon>
        <taxon>Atherinomorphae</taxon>
        <taxon>Cyprinodontiformes</taxon>
        <taxon>Goodeidae</taxon>
        <taxon>Xenoophorus</taxon>
    </lineage>
</organism>
<dbReference type="InterPro" id="IPR051355">
    <property type="entry name" value="Notch/Slit_guidance"/>
</dbReference>
<feature type="domain" description="EGF-like" evidence="7">
    <location>
        <begin position="46"/>
        <end position="82"/>
    </location>
</feature>
<dbReference type="PROSITE" id="PS01186">
    <property type="entry name" value="EGF_2"/>
    <property type="match status" value="2"/>
</dbReference>
<keyword evidence="4 6" id="KW-1015">Disulfide bond</keyword>
<dbReference type="InterPro" id="IPR001791">
    <property type="entry name" value="Laminin_G"/>
</dbReference>
<dbReference type="PROSITE" id="PS00010">
    <property type="entry name" value="ASX_HYDROXYL"/>
    <property type="match status" value="1"/>
</dbReference>
<evidence type="ECO:0000256" key="6">
    <source>
        <dbReference type="PROSITE-ProRule" id="PRU00076"/>
    </source>
</evidence>
<evidence type="ECO:0000256" key="4">
    <source>
        <dbReference type="ARBA" id="ARBA00023157"/>
    </source>
</evidence>
<feature type="disulfide bond" evidence="6">
    <location>
        <begin position="34"/>
        <end position="43"/>
    </location>
</feature>
<dbReference type="PROSITE" id="PS01187">
    <property type="entry name" value="EGF_CA"/>
    <property type="match status" value="1"/>
</dbReference>
<evidence type="ECO:0000313" key="8">
    <source>
        <dbReference type="EMBL" id="MEQ2217809.1"/>
    </source>
</evidence>
<dbReference type="SUPFAM" id="SSF57184">
    <property type="entry name" value="Growth factor receptor domain"/>
    <property type="match status" value="1"/>
</dbReference>
<dbReference type="InterPro" id="IPR018097">
    <property type="entry name" value="EGF_Ca-bd_CS"/>
</dbReference>
<dbReference type="Pfam" id="PF12661">
    <property type="entry name" value="hEGF"/>
    <property type="match status" value="1"/>
</dbReference>
<dbReference type="InterPro" id="IPR001881">
    <property type="entry name" value="EGF-like_Ca-bd_dom"/>
</dbReference>
<dbReference type="InterPro" id="IPR013032">
    <property type="entry name" value="EGF-like_CS"/>
</dbReference>
<feature type="domain" description="EGF-like" evidence="7">
    <location>
        <begin position="91"/>
        <end position="127"/>
    </location>
</feature>
<dbReference type="Pfam" id="PF02210">
    <property type="entry name" value="Laminin_G_2"/>
    <property type="match status" value="1"/>
</dbReference>
<gene>
    <name evidence="8" type="ORF">XENOCAPTIV_023277</name>
</gene>
<proteinExistence type="predicted"/>
<feature type="non-terminal residue" evidence="8">
    <location>
        <position position="1"/>
    </location>
</feature>
<dbReference type="PANTHER" id="PTHR45836">
    <property type="entry name" value="SLIT HOMOLOG"/>
    <property type="match status" value="1"/>
</dbReference>
<dbReference type="EMBL" id="JAHRIN010076149">
    <property type="protein sequence ID" value="MEQ2217809.1"/>
    <property type="molecule type" value="Genomic_DNA"/>
</dbReference>
<dbReference type="PRINTS" id="PR00010">
    <property type="entry name" value="EGFBLOOD"/>
</dbReference>
<dbReference type="PANTHER" id="PTHR45836:SF2">
    <property type="entry name" value="SLIT HOMOLOG 2 PROTEIN"/>
    <property type="match status" value="1"/>
</dbReference>